<reference evidence="1 2" key="1">
    <citation type="submission" date="2014-10" db="EMBL/GenBank/DDBJ databases">
        <title>Genome sequence of Ponticoccus sp. strain UMTAT08 isolated from clonal culture of toxic dinoflagellate Alexandrium tamiyavanichii.</title>
        <authorList>
            <person name="Gan H.Y."/>
            <person name="Muhd D.-D."/>
            <person name="Mohd Noor M.E."/>
            <person name="Yeong Y.S."/>
            <person name="Usup G."/>
        </authorList>
    </citation>
    <scope>NUCLEOTIDE SEQUENCE [LARGE SCALE GENOMIC DNA]</scope>
    <source>
        <strain evidence="1 2">UMTAT08</strain>
    </source>
</reference>
<protein>
    <recommendedName>
        <fullName evidence="3">Lipoprotein</fullName>
    </recommendedName>
</protein>
<dbReference type="Proteomes" id="UP000030960">
    <property type="component" value="Unassembled WGS sequence"/>
</dbReference>
<dbReference type="PATRIC" id="fig|1515334.3.peg.407"/>
<evidence type="ECO:0000313" key="1">
    <source>
        <dbReference type="EMBL" id="KHQ55368.1"/>
    </source>
</evidence>
<accession>A0A0B3S8T8</accession>
<comment type="caution">
    <text evidence="1">The sequence shown here is derived from an EMBL/GenBank/DDBJ whole genome shotgun (WGS) entry which is preliminary data.</text>
</comment>
<gene>
    <name evidence="1" type="ORF">OA50_00404</name>
</gene>
<evidence type="ECO:0000313" key="2">
    <source>
        <dbReference type="Proteomes" id="UP000030960"/>
    </source>
</evidence>
<dbReference type="AlphaFoldDB" id="A0A0B3S8T8"/>
<dbReference type="STRING" id="561184.SAMN05216376_103408"/>
<keyword evidence="2" id="KW-1185">Reference proteome</keyword>
<name>A0A0B3S8T8_9RHOB</name>
<organism evidence="1 2">
    <name type="scientific">Mameliella alba</name>
    <dbReference type="NCBI Taxonomy" id="561184"/>
    <lineage>
        <taxon>Bacteria</taxon>
        <taxon>Pseudomonadati</taxon>
        <taxon>Pseudomonadota</taxon>
        <taxon>Alphaproteobacteria</taxon>
        <taxon>Rhodobacterales</taxon>
        <taxon>Roseobacteraceae</taxon>
        <taxon>Mameliella</taxon>
    </lineage>
</organism>
<evidence type="ECO:0008006" key="3">
    <source>
        <dbReference type="Google" id="ProtNLM"/>
    </source>
</evidence>
<dbReference type="PROSITE" id="PS51257">
    <property type="entry name" value="PROKAR_LIPOPROTEIN"/>
    <property type="match status" value="1"/>
</dbReference>
<dbReference type="OrthoDB" id="5471992at2"/>
<sequence>MRRLALLACLLGTFGLTGCDVDGGGLDRARQHFGVTNPKPSAFHVCGSHNCRKRVAVSLSPAEWSSARAPLRSRPRTPGAERRALAETLRQLEVVVGRKTGYDSDRAGSTLQMGVKAQDCVDEMVNTAVYLKMLDDAGDLRFHRPGQRVTIGFMTREFWTHTVASIYQKDTGQEFIVETWAVDFGETPYIMDRKAWAANEPLRRDF</sequence>
<proteinExistence type="predicted"/>
<dbReference type="RefSeq" id="WP_052244220.1">
    <property type="nucleotide sequence ID" value="NZ_JSUQ01000001.1"/>
</dbReference>
<dbReference type="EMBL" id="JSUQ01000001">
    <property type="protein sequence ID" value="KHQ55368.1"/>
    <property type="molecule type" value="Genomic_DNA"/>
</dbReference>